<gene>
    <name evidence="1" type="ORF">PSON_ATCC_30995.1.T0200227</name>
</gene>
<dbReference type="AlphaFoldDB" id="A0A8S1LBX2"/>
<comment type="caution">
    <text evidence="1">The sequence shown here is derived from an EMBL/GenBank/DDBJ whole genome shotgun (WGS) entry which is preliminary data.</text>
</comment>
<dbReference type="Proteomes" id="UP000692954">
    <property type="component" value="Unassembled WGS sequence"/>
</dbReference>
<evidence type="ECO:0000313" key="1">
    <source>
        <dbReference type="EMBL" id="CAD8065478.1"/>
    </source>
</evidence>
<dbReference type="EMBL" id="CAJJDN010000020">
    <property type="protein sequence ID" value="CAD8065478.1"/>
    <property type="molecule type" value="Genomic_DNA"/>
</dbReference>
<keyword evidence="2" id="KW-1185">Reference proteome</keyword>
<dbReference type="OrthoDB" id="304137at2759"/>
<sequence length="475" mass="56875">MQSSKYQTNNSSIGSDYIFEQWLKPYEQSREQDPQIIKLKVSSQRKQTFKNRTILNLNYENNNDYVITTKSQAQQRYQCESPISFISNFEGKKDEYYDNYSKQIKNSKNKCSYRHFSQSQKSQKEDFDQQTESIANCSTIFSQHYRNSKRNSLGFSLNCKLPKIKQIKSQNKLLRKFKVISKVIGKIISLFYYILPNTSPKKSLYSNKLKIMLNQKNIFKFNRNIDESLSQSFRKWIGPSLQKIFFHLQNSLPKIFEMKVEETKEKKDQEEIWMLNFAKILFQNLELITRKGNIPKEIILAMSQTIYRKNNQYVQLFVAQRTQFQQYPLNLLEIQLICSEYILYNAIMISMFDLANNLKYQSFNHNVNCKIKILEIASIIDLYYIKIFKSMPIKDIDFEEEELYTRMIYITPNEDQFIYLLDVKEKNKMDSMILGLRNKDQVLNILQQRRKWNQKLEQLFKQFILNLCSQVEIFD</sequence>
<organism evidence="1 2">
    <name type="scientific">Paramecium sonneborni</name>
    <dbReference type="NCBI Taxonomy" id="65129"/>
    <lineage>
        <taxon>Eukaryota</taxon>
        <taxon>Sar</taxon>
        <taxon>Alveolata</taxon>
        <taxon>Ciliophora</taxon>
        <taxon>Intramacronucleata</taxon>
        <taxon>Oligohymenophorea</taxon>
        <taxon>Peniculida</taxon>
        <taxon>Parameciidae</taxon>
        <taxon>Paramecium</taxon>
    </lineage>
</organism>
<reference evidence="1" key="1">
    <citation type="submission" date="2021-01" db="EMBL/GenBank/DDBJ databases">
        <authorList>
            <consortium name="Genoscope - CEA"/>
            <person name="William W."/>
        </authorList>
    </citation>
    <scope>NUCLEOTIDE SEQUENCE</scope>
</reference>
<proteinExistence type="predicted"/>
<evidence type="ECO:0000313" key="2">
    <source>
        <dbReference type="Proteomes" id="UP000692954"/>
    </source>
</evidence>
<protein>
    <submittedName>
        <fullName evidence="1">Uncharacterized protein</fullName>
    </submittedName>
</protein>
<accession>A0A8S1LBX2</accession>
<name>A0A8S1LBX2_9CILI</name>